<dbReference type="InterPro" id="IPR036047">
    <property type="entry name" value="F-box-like_dom_sf"/>
</dbReference>
<dbReference type="Pfam" id="PF00646">
    <property type="entry name" value="F-box"/>
    <property type="match status" value="1"/>
</dbReference>
<protein>
    <recommendedName>
        <fullName evidence="1">F-box domain-containing protein</fullName>
    </recommendedName>
</protein>
<dbReference type="PANTHER" id="PTHR44259:SF109">
    <property type="entry name" value="UBIQUITIN-PROTEIN LIGASE"/>
    <property type="match status" value="1"/>
</dbReference>
<gene>
    <name evidence="2" type="ORF">MTR67_037438</name>
</gene>
<keyword evidence="3" id="KW-1185">Reference proteome</keyword>
<dbReference type="Proteomes" id="UP001234989">
    <property type="component" value="Chromosome 8"/>
</dbReference>
<name>A0AAF0UDW7_SOLVR</name>
<evidence type="ECO:0000313" key="2">
    <source>
        <dbReference type="EMBL" id="WMV44053.1"/>
    </source>
</evidence>
<dbReference type="InterPro" id="IPR050942">
    <property type="entry name" value="F-box_BR-signaling"/>
</dbReference>
<dbReference type="InterPro" id="IPR001810">
    <property type="entry name" value="F-box_dom"/>
</dbReference>
<evidence type="ECO:0000259" key="1">
    <source>
        <dbReference type="SMART" id="SM00256"/>
    </source>
</evidence>
<dbReference type="Gene3D" id="1.20.1280.50">
    <property type="match status" value="1"/>
</dbReference>
<reference evidence="2" key="1">
    <citation type="submission" date="2023-08" db="EMBL/GenBank/DDBJ databases">
        <title>A de novo genome assembly of Solanum verrucosum Schlechtendal, a Mexican diploid species geographically isolated from the other diploid A-genome species in potato relatives.</title>
        <authorList>
            <person name="Hosaka K."/>
        </authorList>
    </citation>
    <scope>NUCLEOTIDE SEQUENCE</scope>
    <source>
        <tissue evidence="2">Young leaves</tissue>
    </source>
</reference>
<accession>A0AAF0UDW7</accession>
<dbReference type="Pfam" id="PF03478">
    <property type="entry name" value="Beta-prop_KIB1-4"/>
    <property type="match status" value="1"/>
</dbReference>
<dbReference type="InterPro" id="IPR005174">
    <property type="entry name" value="KIB1-4_b-propeller"/>
</dbReference>
<dbReference type="SMART" id="SM00256">
    <property type="entry name" value="FBOX"/>
    <property type="match status" value="1"/>
</dbReference>
<dbReference type="AlphaFoldDB" id="A0AAF0UDW7"/>
<dbReference type="EMBL" id="CP133619">
    <property type="protein sequence ID" value="WMV44053.1"/>
    <property type="molecule type" value="Genomic_DNA"/>
</dbReference>
<proteinExistence type="predicted"/>
<evidence type="ECO:0000313" key="3">
    <source>
        <dbReference type="Proteomes" id="UP001234989"/>
    </source>
</evidence>
<organism evidence="2 3">
    <name type="scientific">Solanum verrucosum</name>
    <dbReference type="NCBI Taxonomy" id="315347"/>
    <lineage>
        <taxon>Eukaryota</taxon>
        <taxon>Viridiplantae</taxon>
        <taxon>Streptophyta</taxon>
        <taxon>Embryophyta</taxon>
        <taxon>Tracheophyta</taxon>
        <taxon>Spermatophyta</taxon>
        <taxon>Magnoliopsida</taxon>
        <taxon>eudicotyledons</taxon>
        <taxon>Gunneridae</taxon>
        <taxon>Pentapetalae</taxon>
        <taxon>asterids</taxon>
        <taxon>lamiids</taxon>
        <taxon>Solanales</taxon>
        <taxon>Solanaceae</taxon>
        <taxon>Solanoideae</taxon>
        <taxon>Solaneae</taxon>
        <taxon>Solanum</taxon>
    </lineage>
</organism>
<dbReference type="SUPFAM" id="SSF81383">
    <property type="entry name" value="F-box domain"/>
    <property type="match status" value="1"/>
</dbReference>
<dbReference type="PANTHER" id="PTHR44259">
    <property type="entry name" value="OS07G0183000 PROTEIN-RELATED"/>
    <property type="match status" value="1"/>
</dbReference>
<feature type="domain" description="F-box" evidence="1">
    <location>
        <begin position="7"/>
        <end position="48"/>
    </location>
</feature>
<sequence length="366" mass="41970">MAGWAELPNDLIAHIANRVKVIEDFIAFRAVCTAWRIAATKDNFDVFYPQVPLFMLGAKDYNFQEFYSLSKKKVSRIFLPEVRGSEYLSTEGWFCTVVNKTGEMNLLHPFNHKKIQLPSRKALLTFHDLDAFEKHHWLCIDRAVLSANPSLTSDYVLMVHHYVAGCCLSFWRPGDLDWTHIDVSHIHSRVAALIYHKGEFYSTDNDGEIWAHQVGADQPIVMTRLVAEINQLNEMNEHMFMFRLHLVELSGALLVVSRFDDDSNGTFHTFKYKVYELDVIRGELKEMKALGDSSIFLGLNWATCIDSSKFIGIKPNHIYFAGDVLEELIEDMGAYNLEDGKIESFYPGQSLSLIYPPTWIMPSLIM</sequence>